<protein>
    <submittedName>
        <fullName evidence="6">DNA-directed RNA polymerase sigma-70 factor</fullName>
    </submittedName>
</protein>
<dbReference type="InterPro" id="IPR013249">
    <property type="entry name" value="RNA_pol_sigma70_r4_t2"/>
</dbReference>
<evidence type="ECO:0000256" key="3">
    <source>
        <dbReference type="ARBA" id="ARBA00023082"/>
    </source>
</evidence>
<sequence>MLGTTDNVEDIVLDCFVKLWDVLKVKHIDNIKNYLYKSVRNACYDARNYSSISELDIDSAENITQTEVEDNSELAARLWTAIDSLPERCKKIFLMSKLEDKSYLEIAEELGVSVKTVEAQVTKAYKRLRTKAKDIYYFVLSFFY</sequence>
<dbReference type="PANTHER" id="PTHR43133:SF46">
    <property type="entry name" value="RNA POLYMERASE SIGMA-70 FACTOR ECF SUBFAMILY"/>
    <property type="match status" value="1"/>
</dbReference>
<dbReference type="InterPro" id="IPR039425">
    <property type="entry name" value="RNA_pol_sigma-70-like"/>
</dbReference>
<dbReference type="SUPFAM" id="SSF88659">
    <property type="entry name" value="Sigma3 and sigma4 domains of RNA polymerase sigma factors"/>
    <property type="match status" value="1"/>
</dbReference>
<dbReference type="GO" id="GO:0000428">
    <property type="term" value="C:DNA-directed RNA polymerase complex"/>
    <property type="evidence" value="ECO:0007669"/>
    <property type="project" value="UniProtKB-KW"/>
</dbReference>
<dbReference type="Proteomes" id="UP000825483">
    <property type="component" value="Unassembled WGS sequence"/>
</dbReference>
<dbReference type="CDD" id="cd06171">
    <property type="entry name" value="Sigma70_r4"/>
    <property type="match status" value="1"/>
</dbReference>
<dbReference type="NCBIfam" id="TIGR02937">
    <property type="entry name" value="sigma70-ECF"/>
    <property type="match status" value="1"/>
</dbReference>
<feature type="domain" description="RNA polymerase sigma factor 70 region 4 type 2" evidence="5">
    <location>
        <begin position="77"/>
        <end position="128"/>
    </location>
</feature>
<dbReference type="GO" id="GO:0006352">
    <property type="term" value="P:DNA-templated transcription initiation"/>
    <property type="evidence" value="ECO:0007669"/>
    <property type="project" value="InterPro"/>
</dbReference>
<dbReference type="Pfam" id="PF08281">
    <property type="entry name" value="Sigma70_r4_2"/>
    <property type="match status" value="1"/>
</dbReference>
<accession>A0A9R1CBH3</accession>
<evidence type="ECO:0000259" key="5">
    <source>
        <dbReference type="Pfam" id="PF08281"/>
    </source>
</evidence>
<name>A0A9R1CBH3_9BACT</name>
<dbReference type="PANTHER" id="PTHR43133">
    <property type="entry name" value="RNA POLYMERASE ECF-TYPE SIGMA FACTO"/>
    <property type="match status" value="1"/>
</dbReference>
<dbReference type="InterPro" id="IPR013324">
    <property type="entry name" value="RNA_pol_sigma_r3/r4-like"/>
</dbReference>
<keyword evidence="7" id="KW-1185">Reference proteome</keyword>
<dbReference type="SUPFAM" id="SSF88946">
    <property type="entry name" value="Sigma2 domain of RNA polymerase sigma factors"/>
    <property type="match status" value="1"/>
</dbReference>
<keyword evidence="3" id="KW-0731">Sigma factor</keyword>
<dbReference type="AlphaFoldDB" id="A0A9R1CBH3"/>
<evidence type="ECO:0000313" key="6">
    <source>
        <dbReference type="EMBL" id="GJG59536.1"/>
    </source>
</evidence>
<evidence type="ECO:0000256" key="4">
    <source>
        <dbReference type="ARBA" id="ARBA00023163"/>
    </source>
</evidence>
<dbReference type="InterPro" id="IPR036388">
    <property type="entry name" value="WH-like_DNA-bd_sf"/>
</dbReference>
<keyword evidence="6" id="KW-0240">DNA-directed RNA polymerase</keyword>
<dbReference type="GO" id="GO:0003677">
    <property type="term" value="F:DNA binding"/>
    <property type="evidence" value="ECO:0007669"/>
    <property type="project" value="InterPro"/>
</dbReference>
<dbReference type="Gene3D" id="1.10.10.10">
    <property type="entry name" value="Winged helix-like DNA-binding domain superfamily/Winged helix DNA-binding domain"/>
    <property type="match status" value="1"/>
</dbReference>
<evidence type="ECO:0000313" key="7">
    <source>
        <dbReference type="Proteomes" id="UP000825483"/>
    </source>
</evidence>
<keyword evidence="4" id="KW-0804">Transcription</keyword>
<proteinExistence type="inferred from homology"/>
<reference evidence="6" key="1">
    <citation type="journal article" date="2022" name="Int. J. Syst. Evol. Microbiol.">
        <title>Prevotella lacticifex sp. nov., isolated from the rumen of cows.</title>
        <authorList>
            <person name="Shinkai T."/>
            <person name="Ikeyama N."/>
            <person name="Kumagai M."/>
            <person name="Ohmori H."/>
            <person name="Sakamoto M."/>
            <person name="Ohkuma M."/>
            <person name="Mitsumori M."/>
        </authorList>
    </citation>
    <scope>NUCLEOTIDE SEQUENCE</scope>
    <source>
        <strain evidence="6">R5076</strain>
    </source>
</reference>
<comment type="similarity">
    <text evidence="1">Belongs to the sigma-70 factor family. ECF subfamily.</text>
</comment>
<evidence type="ECO:0000256" key="2">
    <source>
        <dbReference type="ARBA" id="ARBA00023015"/>
    </source>
</evidence>
<organism evidence="6 7">
    <name type="scientific">Prevotella lacticifex</name>
    <dbReference type="NCBI Taxonomy" id="2854755"/>
    <lineage>
        <taxon>Bacteria</taxon>
        <taxon>Pseudomonadati</taxon>
        <taxon>Bacteroidota</taxon>
        <taxon>Bacteroidia</taxon>
        <taxon>Bacteroidales</taxon>
        <taxon>Prevotellaceae</taxon>
        <taxon>Prevotella</taxon>
    </lineage>
</organism>
<comment type="caution">
    <text evidence="6">The sequence shown here is derived from an EMBL/GenBank/DDBJ whole genome shotgun (WGS) entry which is preliminary data.</text>
</comment>
<dbReference type="InterPro" id="IPR014284">
    <property type="entry name" value="RNA_pol_sigma-70_dom"/>
</dbReference>
<dbReference type="EMBL" id="BPUB01000002">
    <property type="protein sequence ID" value="GJG59536.1"/>
    <property type="molecule type" value="Genomic_DNA"/>
</dbReference>
<dbReference type="GO" id="GO:0016987">
    <property type="term" value="F:sigma factor activity"/>
    <property type="evidence" value="ECO:0007669"/>
    <property type="project" value="UniProtKB-KW"/>
</dbReference>
<keyword evidence="2" id="KW-0805">Transcription regulation</keyword>
<dbReference type="Gene3D" id="1.10.1740.10">
    <property type="match status" value="1"/>
</dbReference>
<evidence type="ECO:0000256" key="1">
    <source>
        <dbReference type="ARBA" id="ARBA00010641"/>
    </source>
</evidence>
<gene>
    <name evidence="6" type="ORF">PRLR5076_23870</name>
</gene>
<dbReference type="InterPro" id="IPR013325">
    <property type="entry name" value="RNA_pol_sigma_r2"/>
</dbReference>